<sequence>MKEDALEKIILETVDIPSLPTVAMKVLQLMQSDYSSINELEKIISHDQAFSTRLLRIANSPYYGRGRSIDTVSTAIVLIGFNTMKNLVVAASLKDIHRKFGLFEQKLWEHSLGVSIAASIIAMETKLVQSEEALVAGLIHDVGKTVLNNSLPERYAVIVERVYEEGLPFIEVENDMLGFNHCNVGGLIARKWKLPKNLEVVMEYHHAETFPSFEDSNFETFCEIIKIADAVCLNMGIGLRRPVNISNIELDRIGISEEKFSELQEKIKKAYTEQKAKLLE</sequence>
<reference evidence="2" key="1">
    <citation type="submission" date="2019-10" db="EMBL/GenBank/DDBJ databases">
        <title>Metagenomic sequencing of thiosulfate-disproportionating enrichment culture.</title>
        <authorList>
            <person name="Umezawa K."/>
            <person name="Kojima H."/>
            <person name="Fukui M."/>
        </authorList>
    </citation>
    <scope>NUCLEOTIDE SEQUENCE</scope>
    <source>
        <strain evidence="2">45J</strain>
    </source>
</reference>
<dbReference type="Gene3D" id="1.10.3210.10">
    <property type="entry name" value="Hypothetical protein af1432"/>
    <property type="match status" value="1"/>
</dbReference>
<dbReference type="PANTHER" id="PTHR33525:SF3">
    <property type="entry name" value="RIBONUCLEASE Y"/>
    <property type="match status" value="1"/>
</dbReference>
<dbReference type="InterPro" id="IPR006675">
    <property type="entry name" value="HDIG_dom"/>
</dbReference>
<dbReference type="PROSITE" id="PS51833">
    <property type="entry name" value="HDOD"/>
    <property type="match status" value="1"/>
</dbReference>
<organism evidence="2">
    <name type="scientific">hot springs metagenome</name>
    <dbReference type="NCBI Taxonomy" id="433727"/>
    <lineage>
        <taxon>unclassified sequences</taxon>
        <taxon>metagenomes</taxon>
        <taxon>ecological metagenomes</taxon>
    </lineage>
</organism>
<evidence type="ECO:0000313" key="2">
    <source>
        <dbReference type="EMBL" id="GER94484.1"/>
    </source>
</evidence>
<feature type="domain" description="HDOD" evidence="1">
    <location>
        <begin position="16"/>
        <end position="208"/>
    </location>
</feature>
<proteinExistence type="predicted"/>
<dbReference type="InterPro" id="IPR003607">
    <property type="entry name" value="HD/PDEase_dom"/>
</dbReference>
<protein>
    <submittedName>
        <fullName evidence="2">HDOD domain-containing protein</fullName>
    </submittedName>
</protein>
<dbReference type="EMBL" id="BLAB01000001">
    <property type="protein sequence ID" value="GER94484.1"/>
    <property type="molecule type" value="Genomic_DNA"/>
</dbReference>
<dbReference type="AlphaFoldDB" id="A0A5J4KZ22"/>
<accession>A0A5J4KZ22</accession>
<evidence type="ECO:0000259" key="1">
    <source>
        <dbReference type="PROSITE" id="PS51833"/>
    </source>
</evidence>
<dbReference type="CDD" id="cd00077">
    <property type="entry name" value="HDc"/>
    <property type="match status" value="1"/>
</dbReference>
<dbReference type="NCBIfam" id="TIGR00277">
    <property type="entry name" value="HDIG"/>
    <property type="match status" value="1"/>
</dbReference>
<gene>
    <name evidence="2" type="ORF">A45J_2247</name>
</gene>
<dbReference type="Pfam" id="PF08668">
    <property type="entry name" value="HDOD"/>
    <property type="match status" value="1"/>
</dbReference>
<dbReference type="InterPro" id="IPR013976">
    <property type="entry name" value="HDOD"/>
</dbReference>
<name>A0A5J4KZ22_9ZZZZ</name>
<dbReference type="SUPFAM" id="SSF109604">
    <property type="entry name" value="HD-domain/PDEase-like"/>
    <property type="match status" value="1"/>
</dbReference>
<dbReference type="SMART" id="SM00471">
    <property type="entry name" value="HDc"/>
    <property type="match status" value="1"/>
</dbReference>
<dbReference type="InterPro" id="IPR052340">
    <property type="entry name" value="RNase_Y/CdgJ"/>
</dbReference>
<comment type="caution">
    <text evidence="2">The sequence shown here is derived from an EMBL/GenBank/DDBJ whole genome shotgun (WGS) entry which is preliminary data.</text>
</comment>
<dbReference type="PANTHER" id="PTHR33525">
    <property type="match status" value="1"/>
</dbReference>